<protein>
    <submittedName>
        <fullName evidence="2">Uncharacterized protein</fullName>
    </submittedName>
</protein>
<feature type="chain" id="PRO_5043653935" evidence="1">
    <location>
        <begin position="25"/>
        <end position="108"/>
    </location>
</feature>
<feature type="signal peptide" evidence="1">
    <location>
        <begin position="1"/>
        <end position="24"/>
    </location>
</feature>
<dbReference type="AlphaFoldDB" id="A0AAW0F8Z0"/>
<organism evidence="2 3">
    <name type="scientific">Cerrena zonata</name>
    <dbReference type="NCBI Taxonomy" id="2478898"/>
    <lineage>
        <taxon>Eukaryota</taxon>
        <taxon>Fungi</taxon>
        <taxon>Dikarya</taxon>
        <taxon>Basidiomycota</taxon>
        <taxon>Agaricomycotina</taxon>
        <taxon>Agaricomycetes</taxon>
        <taxon>Polyporales</taxon>
        <taxon>Cerrenaceae</taxon>
        <taxon>Cerrena</taxon>
    </lineage>
</organism>
<comment type="caution">
    <text evidence="2">The sequence shown here is derived from an EMBL/GenBank/DDBJ whole genome shotgun (WGS) entry which is preliminary data.</text>
</comment>
<name>A0AAW0F8Z0_9APHY</name>
<keyword evidence="1" id="KW-0732">Signal</keyword>
<dbReference type="EMBL" id="JASBNA010000092">
    <property type="protein sequence ID" value="KAK7677273.1"/>
    <property type="molecule type" value="Genomic_DNA"/>
</dbReference>
<gene>
    <name evidence="2" type="ORF">QCA50_019774</name>
</gene>
<dbReference type="Proteomes" id="UP001385951">
    <property type="component" value="Unassembled WGS sequence"/>
</dbReference>
<proteinExistence type="predicted"/>
<accession>A0AAW0F8Z0</accession>
<reference evidence="2 3" key="1">
    <citation type="submission" date="2022-09" db="EMBL/GenBank/DDBJ databases">
        <authorList>
            <person name="Palmer J.M."/>
        </authorList>
    </citation>
    <scope>NUCLEOTIDE SEQUENCE [LARGE SCALE GENOMIC DNA]</scope>
    <source>
        <strain evidence="2 3">DSM 7382</strain>
    </source>
</reference>
<sequence length="108" mass="12094">MYKSSLFYLLNIFSVIGDLHICTCSDTVGSEGLQYSLIPQVNASCLNIPQVDMAHLAMSSIRIDSVTCLHLRVSVNIPVVHLETITAHMKHLETLTLDYDIQDDRSCR</sequence>
<evidence type="ECO:0000313" key="2">
    <source>
        <dbReference type="EMBL" id="KAK7677273.1"/>
    </source>
</evidence>
<evidence type="ECO:0000256" key="1">
    <source>
        <dbReference type="SAM" id="SignalP"/>
    </source>
</evidence>
<keyword evidence="3" id="KW-1185">Reference proteome</keyword>
<evidence type="ECO:0000313" key="3">
    <source>
        <dbReference type="Proteomes" id="UP001385951"/>
    </source>
</evidence>